<sequence>MGKNTLLAVVLLLLILVGVSGVYLYKFANSDTASLSNDTTTTYQSKENLTKEQQTSWVKDLAGLGKKEYVLPVNEIFIHYKRKNKEPQKTAYQLFIDKNDVYSMFCLTQTLKDSNVDFTIIKDGVKSQIFLNTQDSELLQKIILKLRKYDIDTSVTEVKI</sequence>
<proteinExistence type="predicted"/>
<dbReference type="Proteomes" id="UP000503264">
    <property type="component" value="Chromosome"/>
</dbReference>
<evidence type="ECO:0000313" key="1">
    <source>
        <dbReference type="EMBL" id="QCD45367.1"/>
    </source>
</evidence>
<gene>
    <name evidence="1" type="ORF">CMUC_1617</name>
</gene>
<evidence type="ECO:0008006" key="3">
    <source>
        <dbReference type="Google" id="ProtNLM"/>
    </source>
</evidence>
<reference evidence="1 2" key="1">
    <citation type="submission" date="2016-07" db="EMBL/GenBank/DDBJ databases">
        <title>Comparative genomics of the Campylobacter concisus group.</title>
        <authorList>
            <person name="Miller W.G."/>
            <person name="Yee E."/>
            <person name="Chapman M.H."/>
            <person name="Huynh S."/>
            <person name="Bono J.L."/>
            <person name="On S.L.W."/>
            <person name="StLeger J."/>
            <person name="Foster G."/>
            <person name="Parker C.T."/>
        </authorList>
    </citation>
    <scope>NUCLEOTIDE SEQUENCE [LARGE SCALE GENOMIC DNA]</scope>
    <source>
        <strain evidence="1 2">CCUG 21559</strain>
    </source>
</reference>
<accession>A0A6G5QIG0</accession>
<protein>
    <recommendedName>
        <fullName evidence="3">Periplasmic protein</fullName>
    </recommendedName>
</protein>
<dbReference type="AlphaFoldDB" id="A0A6G5QIG0"/>
<evidence type="ECO:0000313" key="2">
    <source>
        <dbReference type="Proteomes" id="UP000503264"/>
    </source>
</evidence>
<dbReference type="EMBL" id="CP012542">
    <property type="protein sequence ID" value="QCD45367.1"/>
    <property type="molecule type" value="Genomic_DNA"/>
</dbReference>
<name>A0A6G5QIG0_9BACT</name>
<keyword evidence="2" id="KW-1185">Reference proteome</keyword>
<dbReference type="RefSeq" id="WP_169764339.1">
    <property type="nucleotide sequence ID" value="NZ_CP012542.1"/>
</dbReference>
<organism evidence="1 2">
    <name type="scientific">Campylobacter mucosalis CCUG 21559</name>
    <dbReference type="NCBI Taxonomy" id="1032067"/>
    <lineage>
        <taxon>Bacteria</taxon>
        <taxon>Pseudomonadati</taxon>
        <taxon>Campylobacterota</taxon>
        <taxon>Epsilonproteobacteria</taxon>
        <taxon>Campylobacterales</taxon>
        <taxon>Campylobacteraceae</taxon>
        <taxon>Campylobacter</taxon>
    </lineage>
</organism>